<dbReference type="Pfam" id="PF04773">
    <property type="entry name" value="FecR"/>
    <property type="match status" value="1"/>
</dbReference>
<feature type="transmembrane region" description="Helical" evidence="1">
    <location>
        <begin position="120"/>
        <end position="140"/>
    </location>
</feature>
<comment type="caution">
    <text evidence="4">The sequence shown here is derived from an EMBL/GenBank/DDBJ whole genome shotgun (WGS) entry which is preliminary data.</text>
</comment>
<keyword evidence="1" id="KW-0812">Transmembrane</keyword>
<dbReference type="InterPro" id="IPR006860">
    <property type="entry name" value="FecR"/>
</dbReference>
<dbReference type="InterPro" id="IPR032508">
    <property type="entry name" value="FecR_C"/>
</dbReference>
<protein>
    <submittedName>
        <fullName evidence="4">FecR domain-containing protein</fullName>
    </submittedName>
</protein>
<evidence type="ECO:0000313" key="5">
    <source>
        <dbReference type="Proteomes" id="UP001172082"/>
    </source>
</evidence>
<accession>A0ABT8KQ86</accession>
<dbReference type="Gene3D" id="2.60.120.1440">
    <property type="match status" value="1"/>
</dbReference>
<dbReference type="PANTHER" id="PTHR30273:SF2">
    <property type="entry name" value="PROTEIN FECR"/>
    <property type="match status" value="1"/>
</dbReference>
<keyword evidence="1" id="KW-1133">Transmembrane helix</keyword>
<proteinExistence type="predicted"/>
<dbReference type="RefSeq" id="WP_346752213.1">
    <property type="nucleotide sequence ID" value="NZ_JAUJEA010000004.1"/>
</dbReference>
<dbReference type="Pfam" id="PF16344">
    <property type="entry name" value="FecR_C"/>
    <property type="match status" value="1"/>
</dbReference>
<dbReference type="PIRSF" id="PIRSF018266">
    <property type="entry name" value="FecR"/>
    <property type="match status" value="1"/>
</dbReference>
<sequence>MDYRGYKLLDFLMDEDFQQWVLFPTQTSDVFWDKVIRKDPDKKVIIDQAKAILGSIDYKKTGISELDKKSILTDVQARINAERLKEKPVASNKYVASEVNEDNNLSAVQRLARKKERARFLRGIAATLIGMVIVASALYFSGSQSQETETIAVEYLEKSSLKGEKSNIKLSDGTKIKLNSNSKLIIPKQFSDHERKIELIGEAYFEVSKDASRPFIITSNDIKTVVLGTSFNVRAYPSENTIQVAVAEGKVSVEKITEELTVDQDPILLSPNEMAVYSKETHIANKELFEPIEVFAWKDGILYFKDADIYEAIEKLEQWYGVTFIIKTQLNEDKDLSGSFKNRSLEAVLDGLSYVFGFDFKIDGKVVTLK</sequence>
<evidence type="ECO:0000259" key="2">
    <source>
        <dbReference type="Pfam" id="PF04773"/>
    </source>
</evidence>
<dbReference type="PANTHER" id="PTHR30273">
    <property type="entry name" value="PERIPLASMIC SIGNAL SENSOR AND SIGMA FACTOR ACTIVATOR FECR-RELATED"/>
    <property type="match status" value="1"/>
</dbReference>
<dbReference type="Proteomes" id="UP001172082">
    <property type="component" value="Unassembled WGS sequence"/>
</dbReference>
<reference evidence="4" key="1">
    <citation type="submission" date="2023-06" db="EMBL/GenBank/DDBJ databases">
        <title>Genomic of Parafulvivirga corallium.</title>
        <authorList>
            <person name="Wang G."/>
        </authorList>
    </citation>
    <scope>NUCLEOTIDE SEQUENCE</scope>
    <source>
        <strain evidence="4">BMA10</strain>
    </source>
</reference>
<evidence type="ECO:0000313" key="4">
    <source>
        <dbReference type="EMBL" id="MDN5202187.1"/>
    </source>
</evidence>
<evidence type="ECO:0000259" key="3">
    <source>
        <dbReference type="Pfam" id="PF16344"/>
    </source>
</evidence>
<gene>
    <name evidence="4" type="ORF">QQ008_12455</name>
</gene>
<keyword evidence="1" id="KW-0472">Membrane</keyword>
<organism evidence="4 5">
    <name type="scientific">Splendidivirga corallicola</name>
    <dbReference type="NCBI Taxonomy" id="3051826"/>
    <lineage>
        <taxon>Bacteria</taxon>
        <taxon>Pseudomonadati</taxon>
        <taxon>Bacteroidota</taxon>
        <taxon>Cytophagia</taxon>
        <taxon>Cytophagales</taxon>
        <taxon>Splendidivirgaceae</taxon>
        <taxon>Splendidivirga</taxon>
    </lineage>
</organism>
<feature type="domain" description="FecR protein" evidence="2">
    <location>
        <begin position="162"/>
        <end position="251"/>
    </location>
</feature>
<name>A0ABT8KQ86_9BACT</name>
<feature type="domain" description="Protein FecR C-terminal" evidence="3">
    <location>
        <begin position="302"/>
        <end position="368"/>
    </location>
</feature>
<dbReference type="Gene3D" id="3.55.50.30">
    <property type="match status" value="1"/>
</dbReference>
<keyword evidence="5" id="KW-1185">Reference proteome</keyword>
<dbReference type="EMBL" id="JAUJEA010000004">
    <property type="protein sequence ID" value="MDN5202187.1"/>
    <property type="molecule type" value="Genomic_DNA"/>
</dbReference>
<evidence type="ECO:0000256" key="1">
    <source>
        <dbReference type="SAM" id="Phobius"/>
    </source>
</evidence>
<dbReference type="InterPro" id="IPR012373">
    <property type="entry name" value="Ferrdict_sens_TM"/>
</dbReference>